<gene>
    <name evidence="2" type="ORF">hbim_03756</name>
</gene>
<dbReference type="Proteomes" id="UP001241092">
    <property type="component" value="Chromosome"/>
</dbReference>
<evidence type="ECO:0000313" key="3">
    <source>
        <dbReference type="Proteomes" id="UP001241092"/>
    </source>
</evidence>
<sequence>MPGKLFYQVFLSVFVTLPGVVVKNIVLCFDHTDERPGPRDATNIQSLFRLLESGPEQVGWYHSGASSRAGARKLGRRDQAAADARAAVIEAYRFLDECWEPGDEIYLFGGRHGGHRAIELAALLGTVGLMPECSDDLLEYALATYVLPRTLRSPQDWERLSQLTADLAGEPEIAVPVRFLGLFDALGIPGARHEGGPLTNVDAGRHALPIDGGPALRRDSDHIDEVWFRGGQCDIAGGTGACWPLADIALDWMLAGATEAGLLLHDRTSCPNELDALAGTVPTLRRRQTPVDAHVHASVEMYVRAHPQYWKRLPARIEWADVDWLARGERLLHRPTEAFVEHEVLTAAAS</sequence>
<organism evidence="2 3">
    <name type="scientific">Mycolicibacterium mageritense</name>
    <name type="common">Mycobacterium mageritense</name>
    <dbReference type="NCBI Taxonomy" id="53462"/>
    <lineage>
        <taxon>Bacteria</taxon>
        <taxon>Bacillati</taxon>
        <taxon>Actinomycetota</taxon>
        <taxon>Actinomycetes</taxon>
        <taxon>Mycobacteriales</taxon>
        <taxon>Mycobacteriaceae</taxon>
        <taxon>Mycolicibacterium</taxon>
    </lineage>
</organism>
<dbReference type="Pfam" id="PF09994">
    <property type="entry name" value="T6SS_Tle1-like_cat"/>
    <property type="match status" value="1"/>
</dbReference>
<protein>
    <recommendedName>
        <fullName evidence="1">T6SS Phospholipase effector Tle1-like catalytic domain-containing protein</fullName>
    </recommendedName>
</protein>
<reference evidence="2" key="1">
    <citation type="submission" date="2023-03" db="EMBL/GenBank/DDBJ databases">
        <title>Draft genome sequence of a Mycolicibacterium mageritense strain H4_3_1 isolated from a hybrid biological-inorganic system reactor.</title>
        <authorList>
            <person name="Feng X."/>
            <person name="Kazama D."/>
            <person name="Sato K."/>
            <person name="Kobayashi H."/>
        </authorList>
    </citation>
    <scope>NUCLEOTIDE SEQUENCE</scope>
    <source>
        <strain evidence="2">H4_3_1</strain>
    </source>
</reference>
<evidence type="ECO:0000259" key="1">
    <source>
        <dbReference type="Pfam" id="PF09994"/>
    </source>
</evidence>
<dbReference type="PANTHER" id="PTHR33840:SF1">
    <property type="entry name" value="TLE1 PHOSPHOLIPASE DOMAIN-CONTAINING PROTEIN"/>
    <property type="match status" value="1"/>
</dbReference>
<accession>A0AAI8XPA5</accession>
<dbReference type="InterPro" id="IPR018712">
    <property type="entry name" value="Tle1-like_cat"/>
</dbReference>
<dbReference type="EMBL" id="AP027452">
    <property type="protein sequence ID" value="BDY29816.1"/>
    <property type="molecule type" value="Genomic_DNA"/>
</dbReference>
<proteinExistence type="predicted"/>
<dbReference type="PANTHER" id="PTHR33840">
    <property type="match status" value="1"/>
</dbReference>
<feature type="domain" description="T6SS Phospholipase effector Tle1-like catalytic" evidence="1">
    <location>
        <begin position="23"/>
        <end position="254"/>
    </location>
</feature>
<name>A0AAI8XPA5_MYCME</name>
<dbReference type="AlphaFoldDB" id="A0AAI8XPA5"/>
<evidence type="ECO:0000313" key="2">
    <source>
        <dbReference type="EMBL" id="BDY29816.1"/>
    </source>
</evidence>